<dbReference type="AlphaFoldDB" id="A0A1X7MTW4"/>
<evidence type="ECO:0000256" key="3">
    <source>
        <dbReference type="ARBA" id="ARBA00022741"/>
    </source>
</evidence>
<dbReference type="PANTHER" id="PTHR23359">
    <property type="entry name" value="NUCLEOTIDE KINASE"/>
    <property type="match status" value="1"/>
</dbReference>
<comment type="domain">
    <text evidence="5">Consists of three domains, a large central CORE domain and two small peripheral domains, NMPbind and LID, which undergo movements during catalysis. The LID domain closes over the site of phosphoryl transfer upon ATP binding. Assembling and dissambling the active center during each catalytic cycle provides an effective means to prevent ATP hydrolysis.</text>
</comment>
<dbReference type="PRINTS" id="PR00094">
    <property type="entry name" value="ADENYLTKNASE"/>
</dbReference>
<feature type="binding site" evidence="5">
    <location>
        <position position="36"/>
    </location>
    <ligand>
        <name>AMP</name>
        <dbReference type="ChEBI" id="CHEBI:456215"/>
    </ligand>
</feature>
<feature type="binding site" evidence="5">
    <location>
        <position position="163"/>
    </location>
    <ligand>
        <name>ATP</name>
        <dbReference type="ChEBI" id="CHEBI:30616"/>
    </ligand>
</feature>
<feature type="binding site" evidence="5">
    <location>
        <begin position="10"/>
        <end position="15"/>
    </location>
    <ligand>
        <name>ATP</name>
        <dbReference type="ChEBI" id="CHEBI:30616"/>
    </ligand>
</feature>
<dbReference type="OrthoDB" id="9805030at2"/>
<comment type="caution">
    <text evidence="5">Lacks conserved residue(s) required for the propagation of feature annotation.</text>
</comment>
<comment type="function">
    <text evidence="5">Catalyzes the reversible transfer of the terminal phosphate group between ATP and AMP. Plays an important role in cellular energy homeostasis and in adenine nucleotide metabolism.</text>
</comment>
<dbReference type="HAMAP" id="MF_00235">
    <property type="entry name" value="Adenylate_kinase_Adk"/>
    <property type="match status" value="1"/>
</dbReference>
<keyword evidence="2 5" id="KW-0545">Nucleotide biosynthesis</keyword>
<comment type="pathway">
    <text evidence="5">Purine metabolism; AMP biosynthesis via salvage pathway; AMP from ADP: step 1/1.</text>
</comment>
<keyword evidence="3 5" id="KW-0547">Nucleotide-binding</keyword>
<evidence type="ECO:0000256" key="4">
    <source>
        <dbReference type="ARBA" id="ARBA00022777"/>
    </source>
</evidence>
<dbReference type="CDD" id="cd01428">
    <property type="entry name" value="ADK"/>
    <property type="match status" value="1"/>
</dbReference>
<comment type="subcellular location">
    <subcellularLocation>
        <location evidence="5 7">Cytoplasm</location>
    </subcellularLocation>
</comment>
<evidence type="ECO:0000256" key="7">
    <source>
        <dbReference type="RuleBase" id="RU003331"/>
    </source>
</evidence>
<dbReference type="EC" id="2.7.4.3" evidence="5 7"/>
<comment type="subunit">
    <text evidence="5 7">Monomer.</text>
</comment>
<feature type="binding site" evidence="5">
    <location>
        <position position="123"/>
    </location>
    <ligand>
        <name>ATP</name>
        <dbReference type="ChEBI" id="CHEBI:30616"/>
    </ligand>
</feature>
<organism evidence="8 9">
    <name type="scientific">Carnobacterium iners</name>
    <dbReference type="NCBI Taxonomy" id="1073423"/>
    <lineage>
        <taxon>Bacteria</taxon>
        <taxon>Bacillati</taxon>
        <taxon>Bacillota</taxon>
        <taxon>Bacilli</taxon>
        <taxon>Lactobacillales</taxon>
        <taxon>Carnobacteriaceae</taxon>
        <taxon>Carnobacterium</taxon>
    </lineage>
</organism>
<dbReference type="InterPro" id="IPR027417">
    <property type="entry name" value="P-loop_NTPase"/>
</dbReference>
<feature type="binding site" evidence="5">
    <location>
        <position position="92"/>
    </location>
    <ligand>
        <name>AMP</name>
        <dbReference type="ChEBI" id="CHEBI:456215"/>
    </ligand>
</feature>
<dbReference type="GO" id="GO:0044209">
    <property type="term" value="P:AMP salvage"/>
    <property type="evidence" value="ECO:0007669"/>
    <property type="project" value="UniProtKB-UniRule"/>
</dbReference>
<keyword evidence="5" id="KW-0963">Cytoplasm</keyword>
<evidence type="ECO:0000256" key="1">
    <source>
        <dbReference type="ARBA" id="ARBA00022679"/>
    </source>
</evidence>
<keyword evidence="5 7" id="KW-0067">ATP-binding</keyword>
<dbReference type="EMBL" id="FXBJ01000002">
    <property type="protein sequence ID" value="SMH28186.1"/>
    <property type="molecule type" value="Genomic_DNA"/>
</dbReference>
<keyword evidence="4 5" id="KW-0418">Kinase</keyword>
<keyword evidence="1 5" id="KW-0808">Transferase</keyword>
<evidence type="ECO:0000313" key="9">
    <source>
        <dbReference type="Proteomes" id="UP000193435"/>
    </source>
</evidence>
<dbReference type="Gene3D" id="3.40.50.300">
    <property type="entry name" value="P-loop containing nucleotide triphosphate hydrolases"/>
    <property type="match status" value="1"/>
</dbReference>
<evidence type="ECO:0000256" key="6">
    <source>
        <dbReference type="RuleBase" id="RU003330"/>
    </source>
</evidence>
<name>A0A1X7MTW4_9LACT</name>
<keyword evidence="9" id="KW-1185">Reference proteome</keyword>
<evidence type="ECO:0000256" key="5">
    <source>
        <dbReference type="HAMAP-Rule" id="MF_00235"/>
    </source>
</evidence>
<sequence length="176" mass="20226">MIIILLGAPGSGKGTIAKLIHKKHQFPIVSSGEMLRTEMNKGTDIGKQVSHFVLSGKLVPDEIINSLIKKRIKQLQYEKSVVLDGYPRNQNQVLALNKILKSEPVVFYLDIPKNILVDRLLNRGRIDDIEKIIKQRFEVYLKETQPLINYYTQKNILVKINEDSSMKIFRKIETII</sequence>
<dbReference type="PROSITE" id="PS00113">
    <property type="entry name" value="ADENYLATE_KINASE"/>
    <property type="match status" value="1"/>
</dbReference>
<dbReference type="RefSeq" id="WP_085559095.1">
    <property type="nucleotide sequence ID" value="NZ_FOAH01000006.1"/>
</dbReference>
<dbReference type="Proteomes" id="UP000193435">
    <property type="component" value="Unassembled WGS sequence"/>
</dbReference>
<dbReference type="GO" id="GO:0005524">
    <property type="term" value="F:ATP binding"/>
    <property type="evidence" value="ECO:0007669"/>
    <property type="project" value="UniProtKB-UniRule"/>
</dbReference>
<evidence type="ECO:0000256" key="2">
    <source>
        <dbReference type="ARBA" id="ARBA00022727"/>
    </source>
</evidence>
<dbReference type="SUPFAM" id="SSF52540">
    <property type="entry name" value="P-loop containing nucleoside triphosphate hydrolases"/>
    <property type="match status" value="1"/>
</dbReference>
<accession>A0A1X7MTW4</accession>
<feature type="binding site" evidence="5">
    <location>
        <begin position="57"/>
        <end position="59"/>
    </location>
    <ligand>
        <name>AMP</name>
        <dbReference type="ChEBI" id="CHEBI:456215"/>
    </ligand>
</feature>
<proteinExistence type="inferred from homology"/>
<feature type="binding site" evidence="5">
    <location>
        <position position="136"/>
    </location>
    <ligand>
        <name>AMP</name>
        <dbReference type="ChEBI" id="CHEBI:456215"/>
    </ligand>
</feature>
<dbReference type="Pfam" id="PF00406">
    <property type="entry name" value="ADK"/>
    <property type="match status" value="1"/>
</dbReference>
<feature type="region of interest" description="NMP" evidence="5">
    <location>
        <begin position="30"/>
        <end position="59"/>
    </location>
</feature>
<dbReference type="STRING" id="1073423.SAMN04488700_0865"/>
<feature type="binding site" evidence="5">
    <location>
        <position position="125"/>
    </location>
    <ligand>
        <name>AMP</name>
        <dbReference type="ChEBI" id="CHEBI:456215"/>
    </ligand>
</feature>
<dbReference type="UniPathway" id="UPA00588">
    <property type="reaction ID" value="UER00649"/>
</dbReference>
<protein>
    <recommendedName>
        <fullName evidence="5 7">Adenylate kinase</fullName>
        <shortName evidence="5">AK</shortName>
        <ecNumber evidence="5 7">2.7.4.3</ecNumber>
    </recommendedName>
    <alternativeName>
        <fullName evidence="5">ATP-AMP transphosphorylase</fullName>
    </alternativeName>
    <alternativeName>
        <fullName evidence="5">ATP:AMP phosphotransferase</fullName>
    </alternativeName>
    <alternativeName>
        <fullName evidence="5">Adenylate monophosphate kinase</fullName>
    </alternativeName>
</protein>
<gene>
    <name evidence="5" type="primary">adk</name>
    <name evidence="8" type="ORF">SAMN04488700_0865</name>
</gene>
<comment type="catalytic activity">
    <reaction evidence="5 7">
        <text>AMP + ATP = 2 ADP</text>
        <dbReference type="Rhea" id="RHEA:12973"/>
        <dbReference type="ChEBI" id="CHEBI:30616"/>
        <dbReference type="ChEBI" id="CHEBI:456215"/>
        <dbReference type="ChEBI" id="CHEBI:456216"/>
        <dbReference type="EC" id="2.7.4.3"/>
    </reaction>
</comment>
<reference evidence="8 9" key="1">
    <citation type="submission" date="2017-04" db="EMBL/GenBank/DDBJ databases">
        <authorList>
            <person name="Afonso C.L."/>
            <person name="Miller P.J."/>
            <person name="Scott M.A."/>
            <person name="Spackman E."/>
            <person name="Goraichik I."/>
            <person name="Dimitrov K.M."/>
            <person name="Suarez D.L."/>
            <person name="Swayne D.E."/>
        </authorList>
    </citation>
    <scope>NUCLEOTIDE SEQUENCE [LARGE SCALE GENOMIC DNA]</scope>
    <source>
        <strain evidence="8 9">LMG26642</strain>
    </source>
</reference>
<evidence type="ECO:0000313" key="8">
    <source>
        <dbReference type="EMBL" id="SMH28186.1"/>
    </source>
</evidence>
<dbReference type="GO" id="GO:0004017">
    <property type="term" value="F:AMP kinase activity"/>
    <property type="evidence" value="ECO:0007669"/>
    <property type="project" value="UniProtKB-UniRule"/>
</dbReference>
<dbReference type="InterPro" id="IPR000850">
    <property type="entry name" value="Adenylat/UMP-CMP_kin"/>
</dbReference>
<comment type="similarity">
    <text evidence="5 6">Belongs to the adenylate kinase family.</text>
</comment>
<feature type="binding site" evidence="5">
    <location>
        <position position="31"/>
    </location>
    <ligand>
        <name>AMP</name>
        <dbReference type="ChEBI" id="CHEBI:456215"/>
    </ligand>
</feature>
<dbReference type="GO" id="GO:0005737">
    <property type="term" value="C:cytoplasm"/>
    <property type="evidence" value="ECO:0007669"/>
    <property type="project" value="UniProtKB-SubCell"/>
</dbReference>
<dbReference type="InterPro" id="IPR033690">
    <property type="entry name" value="Adenylat_kinase_CS"/>
</dbReference>
<feature type="binding site" evidence="5">
    <location>
        <begin position="85"/>
        <end position="88"/>
    </location>
    <ligand>
        <name>AMP</name>
        <dbReference type="ChEBI" id="CHEBI:456215"/>
    </ligand>
</feature>